<dbReference type="SUPFAM" id="SSF88946">
    <property type="entry name" value="Sigma2 domain of RNA polymerase sigma factors"/>
    <property type="match status" value="1"/>
</dbReference>
<comment type="similarity">
    <text evidence="1">Belongs to the sigma-70 factor family. ECF subfamily.</text>
</comment>
<dbReference type="GO" id="GO:0006352">
    <property type="term" value="P:DNA-templated transcription initiation"/>
    <property type="evidence" value="ECO:0007669"/>
    <property type="project" value="InterPro"/>
</dbReference>
<protein>
    <submittedName>
        <fullName evidence="7">RNA polymerase sigma-70 factor</fullName>
    </submittedName>
</protein>
<dbReference type="InterPro" id="IPR014327">
    <property type="entry name" value="RNA_pol_sigma70_bacteroid"/>
</dbReference>
<dbReference type="GO" id="GO:0016987">
    <property type="term" value="F:sigma factor activity"/>
    <property type="evidence" value="ECO:0007669"/>
    <property type="project" value="UniProtKB-KW"/>
</dbReference>
<evidence type="ECO:0000259" key="6">
    <source>
        <dbReference type="Pfam" id="PF08281"/>
    </source>
</evidence>
<keyword evidence="4" id="KW-0804">Transcription</keyword>
<proteinExistence type="inferred from homology"/>
<evidence type="ECO:0000256" key="4">
    <source>
        <dbReference type="ARBA" id="ARBA00023163"/>
    </source>
</evidence>
<dbReference type="InterPro" id="IPR014284">
    <property type="entry name" value="RNA_pol_sigma-70_dom"/>
</dbReference>
<dbReference type="InterPro" id="IPR013325">
    <property type="entry name" value="RNA_pol_sigma_r2"/>
</dbReference>
<accession>U2QNK9</accession>
<dbReference type="InterPro" id="IPR007627">
    <property type="entry name" value="RNA_pol_sigma70_r2"/>
</dbReference>
<organism evidence="7 8">
    <name type="scientific">Segatella baroniae F0067</name>
    <dbReference type="NCBI Taxonomy" id="1115809"/>
    <lineage>
        <taxon>Bacteria</taxon>
        <taxon>Pseudomonadati</taxon>
        <taxon>Bacteroidota</taxon>
        <taxon>Bacteroidia</taxon>
        <taxon>Bacteroidales</taxon>
        <taxon>Prevotellaceae</taxon>
        <taxon>Segatella</taxon>
    </lineage>
</organism>
<dbReference type="GO" id="GO:0003677">
    <property type="term" value="F:DNA binding"/>
    <property type="evidence" value="ECO:0007669"/>
    <property type="project" value="InterPro"/>
</dbReference>
<evidence type="ECO:0000313" key="8">
    <source>
        <dbReference type="Proteomes" id="UP000016648"/>
    </source>
</evidence>
<evidence type="ECO:0000259" key="5">
    <source>
        <dbReference type="Pfam" id="PF04542"/>
    </source>
</evidence>
<evidence type="ECO:0000256" key="2">
    <source>
        <dbReference type="ARBA" id="ARBA00023015"/>
    </source>
</evidence>
<dbReference type="Pfam" id="PF08281">
    <property type="entry name" value="Sigma70_r4_2"/>
    <property type="match status" value="1"/>
</dbReference>
<comment type="caution">
    <text evidence="7">The sequence shown here is derived from an EMBL/GenBank/DDBJ whole genome shotgun (WGS) entry which is preliminary data.</text>
</comment>
<dbReference type="InterPro" id="IPR013324">
    <property type="entry name" value="RNA_pol_sigma_r3/r4-like"/>
</dbReference>
<keyword evidence="2" id="KW-0805">Transcription regulation</keyword>
<dbReference type="Proteomes" id="UP000016648">
    <property type="component" value="Unassembled WGS sequence"/>
</dbReference>
<evidence type="ECO:0000313" key="7">
    <source>
        <dbReference type="EMBL" id="ERK40372.1"/>
    </source>
</evidence>
<dbReference type="SUPFAM" id="SSF88659">
    <property type="entry name" value="Sigma3 and sigma4 domains of RNA polymerase sigma factors"/>
    <property type="match status" value="1"/>
</dbReference>
<sequence>MQISEEKLIEDLGRGSHEAFDVIYKMYAKRLYAYCMQYVKTSEDAEDILQGVFCKLWVNRRQIKERQSLKSLLFTIAHHAVIDAYRRRLLSPTYEEYVAYKAAPETDGSERIEYEEFVDRLDTILESLPETQQNVIRRAKFQGMRNADIAAELQLSEQTVKNALSVGMKTLRGKLAARATLLLLALLLIINK</sequence>
<dbReference type="RefSeq" id="WP_021588601.1">
    <property type="nucleotide sequence ID" value="NZ_AWEY01000006.1"/>
</dbReference>
<dbReference type="PANTHER" id="PTHR43133">
    <property type="entry name" value="RNA POLYMERASE ECF-TYPE SIGMA FACTO"/>
    <property type="match status" value="1"/>
</dbReference>
<dbReference type="EMBL" id="AWEY01000006">
    <property type="protein sequence ID" value="ERK40372.1"/>
    <property type="molecule type" value="Genomic_DNA"/>
</dbReference>
<reference evidence="7 8" key="1">
    <citation type="submission" date="2013-08" db="EMBL/GenBank/DDBJ databases">
        <authorList>
            <person name="Durkin A.S."/>
            <person name="Haft D.R."/>
            <person name="McCorrison J."/>
            <person name="Torralba M."/>
            <person name="Gillis M."/>
            <person name="Haft D.H."/>
            <person name="Methe B."/>
            <person name="Sutton G."/>
            <person name="Nelson K.E."/>
        </authorList>
    </citation>
    <scope>NUCLEOTIDE SEQUENCE [LARGE SCALE GENOMIC DNA]</scope>
    <source>
        <strain evidence="7 8">F0067</strain>
    </source>
</reference>
<evidence type="ECO:0000256" key="3">
    <source>
        <dbReference type="ARBA" id="ARBA00023082"/>
    </source>
</evidence>
<dbReference type="PATRIC" id="fig|1115809.3.peg.200"/>
<name>U2QNK9_9BACT</name>
<feature type="domain" description="RNA polymerase sigma-70 region 2" evidence="5">
    <location>
        <begin position="23"/>
        <end position="88"/>
    </location>
</feature>
<dbReference type="InterPro" id="IPR039425">
    <property type="entry name" value="RNA_pol_sigma-70-like"/>
</dbReference>
<feature type="domain" description="RNA polymerase sigma factor 70 region 4 type 2" evidence="6">
    <location>
        <begin position="120"/>
        <end position="171"/>
    </location>
</feature>
<gene>
    <name evidence="7" type="ORF">HMPREF9135_2178</name>
</gene>
<dbReference type="InterPro" id="IPR036388">
    <property type="entry name" value="WH-like_DNA-bd_sf"/>
</dbReference>
<dbReference type="Pfam" id="PF04542">
    <property type="entry name" value="Sigma70_r2"/>
    <property type="match status" value="1"/>
</dbReference>
<keyword evidence="3" id="KW-0731">Sigma factor</keyword>
<dbReference type="Gene3D" id="1.10.1740.10">
    <property type="match status" value="1"/>
</dbReference>
<keyword evidence="8" id="KW-1185">Reference proteome</keyword>
<dbReference type="Gene3D" id="1.10.10.10">
    <property type="entry name" value="Winged helix-like DNA-binding domain superfamily/Winged helix DNA-binding domain"/>
    <property type="match status" value="1"/>
</dbReference>
<dbReference type="NCBIfam" id="TIGR02937">
    <property type="entry name" value="sigma70-ECF"/>
    <property type="match status" value="1"/>
</dbReference>
<evidence type="ECO:0000256" key="1">
    <source>
        <dbReference type="ARBA" id="ARBA00010641"/>
    </source>
</evidence>
<dbReference type="NCBIfam" id="TIGR02985">
    <property type="entry name" value="Sig70_bacteroi1"/>
    <property type="match status" value="1"/>
</dbReference>
<dbReference type="PANTHER" id="PTHR43133:SF46">
    <property type="entry name" value="RNA POLYMERASE SIGMA-70 FACTOR ECF SUBFAMILY"/>
    <property type="match status" value="1"/>
</dbReference>
<dbReference type="AlphaFoldDB" id="U2QNK9"/>
<dbReference type="InterPro" id="IPR013249">
    <property type="entry name" value="RNA_pol_sigma70_r4_t2"/>
</dbReference>